<protein>
    <submittedName>
        <fullName evidence="1">Uncharacterized protein</fullName>
    </submittedName>
</protein>
<proteinExistence type="predicted"/>
<name>A0ACC0K5A4_CHOFU</name>
<comment type="caution">
    <text evidence="1">The sequence shown here is derived from an EMBL/GenBank/DDBJ whole genome shotgun (WGS) entry which is preliminary data.</text>
</comment>
<accession>A0ACC0K5A4</accession>
<reference evidence="1 2" key="1">
    <citation type="journal article" date="2022" name="Genome Biol. Evol.">
        <title>The Spruce Budworm Genome: Reconstructing the Evolutionary History of Antifreeze Proteins.</title>
        <authorList>
            <person name="Beliveau C."/>
            <person name="Gagne P."/>
            <person name="Picq S."/>
            <person name="Vernygora O."/>
            <person name="Keeling C.I."/>
            <person name="Pinkney K."/>
            <person name="Doucet D."/>
            <person name="Wen F."/>
            <person name="Johnston J.S."/>
            <person name="Maaroufi H."/>
            <person name="Boyle B."/>
            <person name="Laroche J."/>
            <person name="Dewar K."/>
            <person name="Juretic N."/>
            <person name="Blackburn G."/>
            <person name="Nisole A."/>
            <person name="Brunet B."/>
            <person name="Brandao M."/>
            <person name="Lumley L."/>
            <person name="Duan J."/>
            <person name="Quan G."/>
            <person name="Lucarotti C.J."/>
            <person name="Roe A.D."/>
            <person name="Sperling F.A.H."/>
            <person name="Levesque R.C."/>
            <person name="Cusson M."/>
        </authorList>
    </citation>
    <scope>NUCLEOTIDE SEQUENCE [LARGE SCALE GENOMIC DNA]</scope>
    <source>
        <strain evidence="1">Glfc:IPQL:Cfum</strain>
    </source>
</reference>
<sequence>MAYDNVCVRVCWECRATLSRFQQFKTQIQQSYGELMMHLHQNTPKHTICKQPRLAVHKMAPTNYPELEVKAEHEYELSLMPMDHIKTETVELEHSEDTFVKGFEVEEKKEAKKGTHGISEEMRYKIIQLKEEGVSVTEISNDLGISFLVILTATLLYDADCMYVREGTAAKAGPSHTKPHGFSDREPLGDNVQDVDDNKHDVADNVQGDVSESKAEVNCFICAKCGLLFDDKVAFDGHIQTEHNTQLKVNIEKKDVPIKVTRVKRAEVLTEKPQCTECGKVFSSRKTYRYHLNVLHKGQNRYPCPRCGKVYQWKSNLGRHLRTHKARDDGELYCELCDKRFASVATYRQHLRVSRRHVSESEFSFVCNECGKKFVNKTRLRDHVDWEHLKKIKFKCQLCNKPFKCHTSLYVHMQNVHRNKEKKDNLCHVCGKSYQNAAKLKYHIVAMHTSETPYQCGQCTAAFGWYSSLYRHIREVHYKMKVQPKKSKKAKKSNDGMPIPLAMPQPGPP</sequence>
<organism evidence="1 2">
    <name type="scientific">Choristoneura fumiferana</name>
    <name type="common">Spruce budworm moth</name>
    <name type="synonym">Archips fumiferana</name>
    <dbReference type="NCBI Taxonomy" id="7141"/>
    <lineage>
        <taxon>Eukaryota</taxon>
        <taxon>Metazoa</taxon>
        <taxon>Ecdysozoa</taxon>
        <taxon>Arthropoda</taxon>
        <taxon>Hexapoda</taxon>
        <taxon>Insecta</taxon>
        <taxon>Pterygota</taxon>
        <taxon>Neoptera</taxon>
        <taxon>Endopterygota</taxon>
        <taxon>Lepidoptera</taxon>
        <taxon>Glossata</taxon>
        <taxon>Ditrysia</taxon>
        <taxon>Tortricoidea</taxon>
        <taxon>Tortricidae</taxon>
        <taxon>Tortricinae</taxon>
        <taxon>Choristoneura</taxon>
    </lineage>
</organism>
<keyword evidence="2" id="KW-1185">Reference proteome</keyword>
<gene>
    <name evidence="1" type="ORF">MSG28_016055</name>
</gene>
<evidence type="ECO:0000313" key="1">
    <source>
        <dbReference type="EMBL" id="KAI8431565.1"/>
    </source>
</evidence>
<dbReference type="Proteomes" id="UP001064048">
    <property type="component" value="Chromosome 30"/>
</dbReference>
<evidence type="ECO:0000313" key="2">
    <source>
        <dbReference type="Proteomes" id="UP001064048"/>
    </source>
</evidence>
<dbReference type="EMBL" id="CM046130">
    <property type="protein sequence ID" value="KAI8431565.1"/>
    <property type="molecule type" value="Genomic_DNA"/>
</dbReference>